<dbReference type="OrthoDB" id="2424131at2759"/>
<keyword evidence="3" id="KW-1185">Reference proteome</keyword>
<dbReference type="EMBL" id="JAAAIP010000287">
    <property type="protein sequence ID" value="KAG0320349.1"/>
    <property type="molecule type" value="Genomic_DNA"/>
</dbReference>
<sequence length="630" mass="69371">MATKQQILPFQIRNPYRLDRPHFDPSEVYQTAIAEEEESHRAQLIHRPLPPQPGTNESPPEILIGAKRTKDAQKKSASKTGSDFSSQEANDSHHTHQQQQSSYSYFGQSWFGHGLSHRGPAITPTRQQSAQAAPPPVPAITITHHIDTHTELTFERHVEWLTQTALWWDMPVVHLYPAPETLTAMTYVETAASTFSSWVNFVKIPAGDESRIGPASLPVRSAQPAKVKGSRVIKTARRGAPRDMPATDDAFHDGGMVTGHERKISASTSGALTDMEDVVGYVFVGSAEEQAQYHQVFETMGKLYPMIEIRYINSFEPQHLQSRQQQDFRDEPCIHRLSWIHYWSAAKESQVLQSKIVNEVVRVRPMWVNTDSLHRNYVPPVLSALASPPASDCDRSKLAPSTLAISTMSSVYLGSSDDGISQSIETSLREVPLTDSIASLLETDSDMDEANLIDICQVHDEEHRRGFERHSPTLRELPEGSILSRTQSALDIRRDGVQSDKSTSSSGRRSKLWSFTALSSSNKRGSYRRSVSTPLLLLTRDGTSSAINGESKKGSASMDTMDPCLNGDTDMSPPPLSPASLSSPSSTSLAGSTASSSSIVSLNIGHRLVGLAQKLGVHKMRGSSLLMMDL</sequence>
<evidence type="ECO:0000313" key="2">
    <source>
        <dbReference type="EMBL" id="KAG0320349.1"/>
    </source>
</evidence>
<dbReference type="Proteomes" id="UP000738325">
    <property type="component" value="Unassembled WGS sequence"/>
</dbReference>
<feature type="region of interest" description="Disordered" evidence="1">
    <location>
        <begin position="1"/>
        <end position="99"/>
    </location>
</feature>
<organism evidence="2 3">
    <name type="scientific">Dissophora globulifera</name>
    <dbReference type="NCBI Taxonomy" id="979702"/>
    <lineage>
        <taxon>Eukaryota</taxon>
        <taxon>Fungi</taxon>
        <taxon>Fungi incertae sedis</taxon>
        <taxon>Mucoromycota</taxon>
        <taxon>Mortierellomycotina</taxon>
        <taxon>Mortierellomycetes</taxon>
        <taxon>Mortierellales</taxon>
        <taxon>Mortierellaceae</taxon>
        <taxon>Dissophora</taxon>
    </lineage>
</organism>
<name>A0A9P6UUW9_9FUNG</name>
<protein>
    <submittedName>
        <fullName evidence="2">Uncharacterized protein</fullName>
    </submittedName>
</protein>
<feature type="region of interest" description="Disordered" evidence="1">
    <location>
        <begin position="487"/>
        <end position="507"/>
    </location>
</feature>
<feature type="compositionally biased region" description="Polar residues" evidence="1">
    <location>
        <begin position="78"/>
        <end position="89"/>
    </location>
</feature>
<feature type="compositionally biased region" description="Basic and acidic residues" evidence="1">
    <location>
        <begin position="463"/>
        <end position="478"/>
    </location>
</feature>
<gene>
    <name evidence="2" type="ORF">BGZ99_004561</name>
</gene>
<feature type="region of interest" description="Disordered" evidence="1">
    <location>
        <begin position="544"/>
        <end position="592"/>
    </location>
</feature>
<feature type="compositionally biased region" description="Low complexity" evidence="1">
    <location>
        <begin position="578"/>
        <end position="592"/>
    </location>
</feature>
<feature type="compositionally biased region" description="Basic and acidic residues" evidence="1">
    <location>
        <begin position="16"/>
        <end position="25"/>
    </location>
</feature>
<accession>A0A9P6UUW9</accession>
<evidence type="ECO:0000313" key="3">
    <source>
        <dbReference type="Proteomes" id="UP000738325"/>
    </source>
</evidence>
<proteinExistence type="predicted"/>
<evidence type="ECO:0000256" key="1">
    <source>
        <dbReference type="SAM" id="MobiDB-lite"/>
    </source>
</evidence>
<feature type="region of interest" description="Disordered" evidence="1">
    <location>
        <begin position="463"/>
        <end position="482"/>
    </location>
</feature>
<comment type="caution">
    <text evidence="2">The sequence shown here is derived from an EMBL/GenBank/DDBJ whole genome shotgun (WGS) entry which is preliminary data.</text>
</comment>
<dbReference type="AlphaFoldDB" id="A0A9P6UUW9"/>
<reference evidence="2" key="1">
    <citation type="journal article" date="2020" name="Fungal Divers.">
        <title>Resolving the Mortierellaceae phylogeny through synthesis of multi-gene phylogenetics and phylogenomics.</title>
        <authorList>
            <person name="Vandepol N."/>
            <person name="Liber J."/>
            <person name="Desiro A."/>
            <person name="Na H."/>
            <person name="Kennedy M."/>
            <person name="Barry K."/>
            <person name="Grigoriev I.V."/>
            <person name="Miller A.N."/>
            <person name="O'Donnell K."/>
            <person name="Stajich J.E."/>
            <person name="Bonito G."/>
        </authorList>
    </citation>
    <scope>NUCLEOTIDE SEQUENCE</scope>
    <source>
        <strain evidence="2">REB-010B</strain>
    </source>
</reference>